<evidence type="ECO:0000256" key="5">
    <source>
        <dbReference type="ARBA" id="ARBA00020963"/>
    </source>
</evidence>
<feature type="domain" description="Cobalamin adenosyltransferase-like" evidence="18">
    <location>
        <begin position="14"/>
        <end position="198"/>
    </location>
</feature>
<dbReference type="Gene3D" id="1.20.1200.10">
    <property type="entry name" value="Cobalamin adenosyltransferase-like"/>
    <property type="match status" value="1"/>
</dbReference>
<protein>
    <recommendedName>
        <fullName evidence="5 17">Corrinoid adenosyltransferase</fullName>
        <ecNumber evidence="4 17">2.5.1.17</ecNumber>
    </recommendedName>
    <alternativeName>
        <fullName evidence="12 17">Cob(II)alamin adenosyltransferase</fullName>
    </alternativeName>
    <alternativeName>
        <fullName evidence="14 17">Cob(II)yrinic acid a,c-diamide adenosyltransferase</fullName>
    </alternativeName>
    <alternativeName>
        <fullName evidence="13 17">Cobinamide/cobalamin adenosyltransferase</fullName>
    </alternativeName>
</protein>
<comment type="subcellular location">
    <subcellularLocation>
        <location evidence="1">Cytoplasm</location>
    </subcellularLocation>
</comment>
<dbReference type="PANTHER" id="PTHR12213:SF0">
    <property type="entry name" value="CORRINOID ADENOSYLTRANSFERASE MMAB"/>
    <property type="match status" value="1"/>
</dbReference>
<comment type="catalytic activity">
    <reaction evidence="15 17">
        <text>2 cob(II)yrinate a,c diamide + reduced [electron-transfer flavoprotein] + 2 ATP = 2 adenosylcob(III)yrinate a,c-diamide + 2 triphosphate + oxidized [electron-transfer flavoprotein] + 3 H(+)</text>
        <dbReference type="Rhea" id="RHEA:11528"/>
        <dbReference type="Rhea" id="RHEA-COMP:10685"/>
        <dbReference type="Rhea" id="RHEA-COMP:10686"/>
        <dbReference type="ChEBI" id="CHEBI:15378"/>
        <dbReference type="ChEBI" id="CHEBI:18036"/>
        <dbReference type="ChEBI" id="CHEBI:30616"/>
        <dbReference type="ChEBI" id="CHEBI:57692"/>
        <dbReference type="ChEBI" id="CHEBI:58307"/>
        <dbReference type="ChEBI" id="CHEBI:58503"/>
        <dbReference type="ChEBI" id="CHEBI:58537"/>
        <dbReference type="EC" id="2.5.1.17"/>
    </reaction>
</comment>
<dbReference type="OrthoDB" id="9778896at2"/>
<comment type="caution">
    <text evidence="19">The sequence shown here is derived from an EMBL/GenBank/DDBJ whole genome shotgun (WGS) entry which is preliminary data.</text>
</comment>
<keyword evidence="20" id="KW-1185">Reference proteome</keyword>
<dbReference type="Pfam" id="PF01923">
    <property type="entry name" value="Cob_adeno_trans"/>
    <property type="match status" value="1"/>
</dbReference>
<evidence type="ECO:0000256" key="10">
    <source>
        <dbReference type="ARBA" id="ARBA00022840"/>
    </source>
</evidence>
<dbReference type="EMBL" id="QURH01000317">
    <property type="protein sequence ID" value="RFU39894.1"/>
    <property type="molecule type" value="Genomic_DNA"/>
</dbReference>
<organism evidence="19 20">
    <name type="scientific">Actinomadura logoneensis</name>
    <dbReference type="NCBI Taxonomy" id="2293572"/>
    <lineage>
        <taxon>Bacteria</taxon>
        <taxon>Bacillati</taxon>
        <taxon>Actinomycetota</taxon>
        <taxon>Actinomycetes</taxon>
        <taxon>Streptosporangiales</taxon>
        <taxon>Thermomonosporaceae</taxon>
        <taxon>Actinomadura</taxon>
    </lineage>
</organism>
<evidence type="ECO:0000256" key="11">
    <source>
        <dbReference type="ARBA" id="ARBA00023244"/>
    </source>
</evidence>
<reference evidence="19 20" key="1">
    <citation type="submission" date="2018-08" db="EMBL/GenBank/DDBJ databases">
        <title>Actinomadura jelena sp. nov., a novel Actinomycete isolated from soil in Chad.</title>
        <authorList>
            <person name="Shi L."/>
        </authorList>
    </citation>
    <scope>NUCLEOTIDE SEQUENCE [LARGE SCALE GENOMIC DNA]</scope>
    <source>
        <strain evidence="19 20">NEAU-G17</strain>
    </source>
</reference>
<dbReference type="InterPro" id="IPR016030">
    <property type="entry name" value="CblAdoTrfase-like"/>
</dbReference>
<dbReference type="GO" id="GO:0005524">
    <property type="term" value="F:ATP binding"/>
    <property type="evidence" value="ECO:0007669"/>
    <property type="project" value="UniProtKB-UniRule"/>
</dbReference>
<keyword evidence="8 17" id="KW-0808">Transferase</keyword>
<evidence type="ECO:0000256" key="9">
    <source>
        <dbReference type="ARBA" id="ARBA00022741"/>
    </source>
</evidence>
<evidence type="ECO:0000256" key="3">
    <source>
        <dbReference type="ARBA" id="ARBA00007487"/>
    </source>
</evidence>
<keyword evidence="7 17" id="KW-0169">Cobalamin biosynthesis</keyword>
<evidence type="ECO:0000256" key="6">
    <source>
        <dbReference type="ARBA" id="ARBA00022490"/>
    </source>
</evidence>
<keyword evidence="6" id="KW-0963">Cytoplasm</keyword>
<dbReference type="GO" id="GO:0009236">
    <property type="term" value="P:cobalamin biosynthetic process"/>
    <property type="evidence" value="ECO:0007669"/>
    <property type="project" value="UniProtKB-UniRule"/>
</dbReference>
<evidence type="ECO:0000256" key="4">
    <source>
        <dbReference type="ARBA" id="ARBA00012454"/>
    </source>
</evidence>
<keyword evidence="11" id="KW-0627">Porphyrin biosynthesis</keyword>
<evidence type="ECO:0000256" key="16">
    <source>
        <dbReference type="ARBA" id="ARBA00048692"/>
    </source>
</evidence>
<evidence type="ECO:0000256" key="15">
    <source>
        <dbReference type="ARBA" id="ARBA00048555"/>
    </source>
</evidence>
<evidence type="ECO:0000256" key="2">
    <source>
        <dbReference type="ARBA" id="ARBA00005121"/>
    </source>
</evidence>
<evidence type="ECO:0000256" key="12">
    <source>
        <dbReference type="ARBA" id="ARBA00031529"/>
    </source>
</evidence>
<evidence type="ECO:0000256" key="17">
    <source>
        <dbReference type="RuleBase" id="RU366026"/>
    </source>
</evidence>
<proteinExistence type="inferred from homology"/>
<dbReference type="InterPro" id="IPR029499">
    <property type="entry name" value="PduO-typ"/>
</dbReference>
<evidence type="ECO:0000313" key="19">
    <source>
        <dbReference type="EMBL" id="RFU39894.1"/>
    </source>
</evidence>
<dbReference type="EC" id="2.5.1.17" evidence="4 17"/>
<dbReference type="GO" id="GO:0006779">
    <property type="term" value="P:porphyrin-containing compound biosynthetic process"/>
    <property type="evidence" value="ECO:0007669"/>
    <property type="project" value="UniProtKB-KW"/>
</dbReference>
<evidence type="ECO:0000256" key="7">
    <source>
        <dbReference type="ARBA" id="ARBA00022573"/>
    </source>
</evidence>
<keyword evidence="9 17" id="KW-0547">Nucleotide-binding</keyword>
<sequence length="213" mass="22692">MAKNRETPVVLSRIYTRTGDDGTTALGDMSRTSKTDPRLAAYADVDEANAAIGVALTMGGLREDVAAALTRVQNDLFDVGADLCAPVVPDPEYPPLRVTVSYVDALEALCDEFNADLEPLRSFILPGGTPGAALLHVARTVTRRAERTAWAAIAEHGSAPLDESGRPVEDAADNGVNPLTAQYLNRLSDLLFILGRVANAEHGDVLWKPGGER</sequence>
<dbReference type="AlphaFoldDB" id="A0A372JJ60"/>
<dbReference type="GO" id="GO:0008817">
    <property type="term" value="F:corrinoid adenosyltransferase activity"/>
    <property type="evidence" value="ECO:0007669"/>
    <property type="project" value="UniProtKB-UniRule"/>
</dbReference>
<keyword evidence="10 17" id="KW-0067">ATP-binding</keyword>
<name>A0A372JJ60_9ACTN</name>
<evidence type="ECO:0000256" key="1">
    <source>
        <dbReference type="ARBA" id="ARBA00004496"/>
    </source>
</evidence>
<gene>
    <name evidence="19" type="ORF">DZF91_20030</name>
</gene>
<dbReference type="NCBIfam" id="TIGR00636">
    <property type="entry name" value="PduO_Nterm"/>
    <property type="match status" value="1"/>
</dbReference>
<evidence type="ECO:0000256" key="8">
    <source>
        <dbReference type="ARBA" id="ARBA00022679"/>
    </source>
</evidence>
<evidence type="ECO:0000313" key="20">
    <source>
        <dbReference type="Proteomes" id="UP000261811"/>
    </source>
</evidence>
<comment type="similarity">
    <text evidence="3 17">Belongs to the Cob(I)alamin adenosyltransferase family.</text>
</comment>
<accession>A0A372JJ60</accession>
<evidence type="ECO:0000259" key="18">
    <source>
        <dbReference type="Pfam" id="PF01923"/>
    </source>
</evidence>
<comment type="catalytic activity">
    <reaction evidence="16 17">
        <text>2 cob(II)alamin + reduced [electron-transfer flavoprotein] + 2 ATP = 2 adenosylcob(III)alamin + 2 triphosphate + oxidized [electron-transfer flavoprotein] + 3 H(+)</text>
        <dbReference type="Rhea" id="RHEA:28671"/>
        <dbReference type="Rhea" id="RHEA-COMP:10685"/>
        <dbReference type="Rhea" id="RHEA-COMP:10686"/>
        <dbReference type="ChEBI" id="CHEBI:15378"/>
        <dbReference type="ChEBI" id="CHEBI:16304"/>
        <dbReference type="ChEBI" id="CHEBI:18036"/>
        <dbReference type="ChEBI" id="CHEBI:18408"/>
        <dbReference type="ChEBI" id="CHEBI:30616"/>
        <dbReference type="ChEBI" id="CHEBI:57692"/>
        <dbReference type="ChEBI" id="CHEBI:58307"/>
        <dbReference type="EC" id="2.5.1.17"/>
    </reaction>
</comment>
<dbReference type="InterPro" id="IPR036451">
    <property type="entry name" value="CblAdoTrfase-like_sf"/>
</dbReference>
<dbReference type="RefSeq" id="WP_117358991.1">
    <property type="nucleotide sequence ID" value="NZ_QURH01000317.1"/>
</dbReference>
<dbReference type="SUPFAM" id="SSF89028">
    <property type="entry name" value="Cobalamin adenosyltransferase-like"/>
    <property type="match status" value="1"/>
</dbReference>
<evidence type="ECO:0000256" key="14">
    <source>
        <dbReference type="ARBA" id="ARBA00033354"/>
    </source>
</evidence>
<comment type="pathway">
    <text evidence="2 17">Cofactor biosynthesis; adenosylcobalamin biosynthesis; adenosylcobalamin from cob(II)yrinate a,c-diamide: step 2/7.</text>
</comment>
<dbReference type="UniPathway" id="UPA00148">
    <property type="reaction ID" value="UER00233"/>
</dbReference>
<evidence type="ECO:0000256" key="13">
    <source>
        <dbReference type="ARBA" id="ARBA00033334"/>
    </source>
</evidence>
<dbReference type="PANTHER" id="PTHR12213">
    <property type="entry name" value="CORRINOID ADENOSYLTRANSFERASE"/>
    <property type="match status" value="1"/>
</dbReference>
<dbReference type="Proteomes" id="UP000261811">
    <property type="component" value="Unassembled WGS sequence"/>
</dbReference>
<dbReference type="GO" id="GO:0005737">
    <property type="term" value="C:cytoplasm"/>
    <property type="evidence" value="ECO:0007669"/>
    <property type="project" value="UniProtKB-SubCell"/>
</dbReference>
<dbReference type="FunFam" id="1.20.1200.10:FF:000003">
    <property type="entry name" value="ATP:cob(I)alamin adenosyltransferase"/>
    <property type="match status" value="1"/>
</dbReference>